<proteinExistence type="predicted"/>
<gene>
    <name evidence="1" type="ORF">WKI68_00605</name>
</gene>
<accession>A0ABU8TXI5</accession>
<keyword evidence="2" id="KW-1185">Reference proteome</keyword>
<sequence>MGPALEAVRAAGRNRTPRDEAGRAALAELFQVAGWIAFDAERHGMSQRLHLRALELARGAGRPHRPPWNRWSSRCRRCRRSTWADP</sequence>
<name>A0ABU8TXI5_9ACTN</name>
<evidence type="ECO:0000313" key="2">
    <source>
        <dbReference type="Proteomes" id="UP001382904"/>
    </source>
</evidence>
<dbReference type="Proteomes" id="UP001382904">
    <property type="component" value="Unassembled WGS sequence"/>
</dbReference>
<evidence type="ECO:0000313" key="1">
    <source>
        <dbReference type="EMBL" id="MEJ8640327.1"/>
    </source>
</evidence>
<organism evidence="1 2">
    <name type="scientific">Streptomyces caledonius</name>
    <dbReference type="NCBI Taxonomy" id="3134107"/>
    <lineage>
        <taxon>Bacteria</taxon>
        <taxon>Bacillati</taxon>
        <taxon>Actinomycetota</taxon>
        <taxon>Actinomycetes</taxon>
        <taxon>Kitasatosporales</taxon>
        <taxon>Streptomycetaceae</taxon>
        <taxon>Streptomyces</taxon>
    </lineage>
</organism>
<reference evidence="1 2" key="1">
    <citation type="submission" date="2024-03" db="EMBL/GenBank/DDBJ databases">
        <title>Novel Streptomyces species of biotechnological and ecological value are a feature of Machair soil.</title>
        <authorList>
            <person name="Prole J.R."/>
            <person name="Goodfellow M."/>
            <person name="Allenby N."/>
            <person name="Ward A.C."/>
        </authorList>
    </citation>
    <scope>NUCLEOTIDE SEQUENCE [LARGE SCALE GENOMIC DNA]</scope>
    <source>
        <strain evidence="1 2">MS1.HAVA.3</strain>
    </source>
</reference>
<comment type="caution">
    <text evidence="1">The sequence shown here is derived from an EMBL/GenBank/DDBJ whole genome shotgun (WGS) entry which is preliminary data.</text>
</comment>
<dbReference type="EMBL" id="JBBKAM010000002">
    <property type="protein sequence ID" value="MEJ8640327.1"/>
    <property type="molecule type" value="Genomic_DNA"/>
</dbReference>
<protein>
    <submittedName>
        <fullName evidence="1">Uncharacterized protein</fullName>
    </submittedName>
</protein>